<feature type="transmembrane region" description="Helical" evidence="1">
    <location>
        <begin position="93"/>
        <end position="114"/>
    </location>
</feature>
<keyword evidence="1" id="KW-0472">Membrane</keyword>
<keyword evidence="1" id="KW-0812">Transmembrane</keyword>
<evidence type="ECO:0000313" key="2">
    <source>
        <dbReference type="EMBL" id="SVA06406.1"/>
    </source>
</evidence>
<reference evidence="2" key="1">
    <citation type="submission" date="2018-05" db="EMBL/GenBank/DDBJ databases">
        <authorList>
            <person name="Lanie J.A."/>
            <person name="Ng W.-L."/>
            <person name="Kazmierczak K.M."/>
            <person name="Andrzejewski T.M."/>
            <person name="Davidsen T.M."/>
            <person name="Wayne K.J."/>
            <person name="Tettelin H."/>
            <person name="Glass J.I."/>
            <person name="Rusch D."/>
            <person name="Podicherti R."/>
            <person name="Tsui H.-C.T."/>
            <person name="Winkler M.E."/>
        </authorList>
    </citation>
    <scope>NUCLEOTIDE SEQUENCE</scope>
</reference>
<dbReference type="AlphaFoldDB" id="A0A381SQZ4"/>
<proteinExistence type="predicted"/>
<sequence length="147" mass="16426">MFNWSTILPQPNNNYSGSKISLYYLVLLACMFTFRGCVHYFAPDGGNGIIAGIPLETYPEGAVQTLNTFAGVSGKYHLIEAVLAWLIIFRWRVLIPIFFLYLGIIEIMGIILITWKPLPVTPPGEIGAYLLFPITLVAFLLSVRQAK</sequence>
<feature type="transmembrane region" description="Helical" evidence="1">
    <location>
        <begin position="126"/>
        <end position="143"/>
    </location>
</feature>
<evidence type="ECO:0000256" key="1">
    <source>
        <dbReference type="SAM" id="Phobius"/>
    </source>
</evidence>
<dbReference type="EMBL" id="UINC01003447">
    <property type="protein sequence ID" value="SVA06406.1"/>
    <property type="molecule type" value="Genomic_DNA"/>
</dbReference>
<gene>
    <name evidence="2" type="ORF">METZ01_LOCUS59260</name>
</gene>
<accession>A0A381SQZ4</accession>
<feature type="transmembrane region" description="Helical" evidence="1">
    <location>
        <begin position="20"/>
        <end position="42"/>
    </location>
</feature>
<evidence type="ECO:0008006" key="3">
    <source>
        <dbReference type="Google" id="ProtNLM"/>
    </source>
</evidence>
<name>A0A381SQZ4_9ZZZZ</name>
<organism evidence="2">
    <name type="scientific">marine metagenome</name>
    <dbReference type="NCBI Taxonomy" id="408172"/>
    <lineage>
        <taxon>unclassified sequences</taxon>
        <taxon>metagenomes</taxon>
        <taxon>ecological metagenomes</taxon>
    </lineage>
</organism>
<keyword evidence="1" id="KW-1133">Transmembrane helix</keyword>
<protein>
    <recommendedName>
        <fullName evidence="3">DoxX family protein</fullName>
    </recommendedName>
</protein>